<evidence type="ECO:0000313" key="3">
    <source>
        <dbReference type="Proteomes" id="UP000468443"/>
    </source>
</evidence>
<dbReference type="Proteomes" id="UP000468443">
    <property type="component" value="Unassembled WGS sequence"/>
</dbReference>
<feature type="domain" description="3-keto-alpha-glucoside-1,2-lyase/3-keto-2-hydroxy-glucal hydratase" evidence="1">
    <location>
        <begin position="44"/>
        <end position="249"/>
    </location>
</feature>
<dbReference type="RefSeq" id="WP_163691802.1">
    <property type="nucleotide sequence ID" value="NZ_FXTW01000001.1"/>
</dbReference>
<dbReference type="InterPro" id="IPR010496">
    <property type="entry name" value="AL/BT2_dom"/>
</dbReference>
<comment type="caution">
    <text evidence="2">The sequence shown here is derived from an EMBL/GenBank/DDBJ whole genome shotgun (WGS) entry which is preliminary data.</text>
</comment>
<name>A0A6P0UES3_9FLAO</name>
<dbReference type="AlphaFoldDB" id="A0A6P0UES3"/>
<protein>
    <submittedName>
        <fullName evidence="2">DUF1080 domain-containing protein</fullName>
    </submittedName>
</protein>
<dbReference type="Gene3D" id="2.60.120.560">
    <property type="entry name" value="Exo-inulinase, domain 1"/>
    <property type="match status" value="1"/>
</dbReference>
<dbReference type="Pfam" id="PF06439">
    <property type="entry name" value="3keto-disac_hyd"/>
    <property type="match status" value="1"/>
</dbReference>
<proteinExistence type="predicted"/>
<dbReference type="GO" id="GO:0016787">
    <property type="term" value="F:hydrolase activity"/>
    <property type="evidence" value="ECO:0007669"/>
    <property type="project" value="InterPro"/>
</dbReference>
<reference evidence="2 3" key="1">
    <citation type="submission" date="2020-01" db="EMBL/GenBank/DDBJ databases">
        <title>Muriicola jejuensis KCTC 22299.</title>
        <authorList>
            <person name="Wang G."/>
        </authorList>
    </citation>
    <scope>NUCLEOTIDE SEQUENCE [LARGE SCALE GENOMIC DNA]</scope>
    <source>
        <strain evidence="2 3">KCTC 22299</strain>
    </source>
</reference>
<evidence type="ECO:0000259" key="1">
    <source>
        <dbReference type="Pfam" id="PF06439"/>
    </source>
</evidence>
<gene>
    <name evidence="2" type="ORF">GWK09_04505</name>
</gene>
<keyword evidence="3" id="KW-1185">Reference proteome</keyword>
<evidence type="ECO:0000313" key="2">
    <source>
        <dbReference type="EMBL" id="NER09763.1"/>
    </source>
</evidence>
<sequence>MKTFQILLVSASLILAQCREKSETEIKATQEMAVSEHSVNDKEGWEILFDGTSFDQWKGYRQEGMAEHWKIEEGAMVFSPPAERKGGESFNIVSRQDYGNFILSLEWKVAEGANSGIFWGVKEDPAYGQPYETGPEIQVLDNTRHPDAKNGITHQAGALYDMVAPSEDVTRPAGEWNTCVITVNYAEHTGKVNLNGVDVVTFPLDNPEWDAMVSNSKFADWPGFGKHHMGKIGLQDHGDVVAFRNIRIKRL</sequence>
<dbReference type="EMBL" id="JAABOP010000001">
    <property type="protein sequence ID" value="NER09763.1"/>
    <property type="molecule type" value="Genomic_DNA"/>
</dbReference>
<organism evidence="2 3">
    <name type="scientific">Muriicola jejuensis</name>
    <dbReference type="NCBI Taxonomy" id="504488"/>
    <lineage>
        <taxon>Bacteria</taxon>
        <taxon>Pseudomonadati</taxon>
        <taxon>Bacteroidota</taxon>
        <taxon>Flavobacteriia</taxon>
        <taxon>Flavobacteriales</taxon>
        <taxon>Flavobacteriaceae</taxon>
        <taxon>Muriicola</taxon>
    </lineage>
</organism>
<accession>A0A6P0UES3</accession>